<dbReference type="Gene3D" id="3.30.420.40">
    <property type="match status" value="2"/>
</dbReference>
<dbReference type="Pfam" id="PF23566">
    <property type="entry name" value="RTG2_C"/>
    <property type="match status" value="1"/>
</dbReference>
<gene>
    <name evidence="3" type="ORF">BN980_GECA27s00329g</name>
</gene>
<keyword evidence="4" id="KW-1185">Reference proteome</keyword>
<proteinExistence type="predicted"/>
<dbReference type="STRING" id="1173061.A0A0J9XL95"/>
<dbReference type="Gene3D" id="1.10.3210.10">
    <property type="entry name" value="Hypothetical protein af1432"/>
    <property type="match status" value="1"/>
</dbReference>
<name>A0A0J9XL95_GEOCN</name>
<dbReference type="OrthoDB" id="2014654at2759"/>
<dbReference type="Gene3D" id="3.30.420.150">
    <property type="entry name" value="Exopolyphosphatase. Domain 2"/>
    <property type="match status" value="1"/>
</dbReference>
<accession>A0A0J9XL95</accession>
<dbReference type="PANTHER" id="PTHR30005">
    <property type="entry name" value="EXOPOLYPHOSPHATASE"/>
    <property type="match status" value="1"/>
</dbReference>
<dbReference type="AlphaFoldDB" id="A0A0J9XL95"/>
<evidence type="ECO:0000313" key="4">
    <source>
        <dbReference type="Proteomes" id="UP000242525"/>
    </source>
</evidence>
<sequence>MASNHDTNPHLRAIVDIGSNGIRFSISSVDPKHARIFPCLFRDRAAISMYDAQHTRSSTASSSRQNTNLDLESLGKQHLISKLKEEDKLDLMSPISSEETSPPTSPVPTHQITEAEAIAAAEAAAGDKNDISETVISDVCNTLIRFKQICNDFHVADSNVRIVATEATREAPNSQQFRDAIYQATGWPVSLLTKSEEARSGAYGVASSFFEVQGLFMDLGGGSTQLSWITCKDGEFKMSDSPVSLPYGAATLTRRLQKSGSRAELAEEIKVRLASAIETINIPEELKADAETSGGFKLYVSGGGFRGLGHLLLARDVNGKDKYPLQIINGFSCNSTDIKDLFEEQAKVAAEQTETGKKQKIFRVSERRATQLPAVTLLVSSALEVFPNIRKLLFSQGGVREGVLFHDLPKEIRVQDPLYIATKPYSPYYADKYISLLRQAVPDIAPSVILRRIIPAVVNVAFVHSSYPRELQPISALNIATIGPVSGADGLSHEVRALIGLALCQRWGGELPEDGKSRSTLISVVSPRKLAWWALYVGHLLHVIGGVFPGGAAKDDQKLLKLEIVKIGKNNNSFRLGIKANLSDPRISSPMVKARINNLEKKLKKLSKEFGSESYKVHVDIEWV</sequence>
<comment type="caution">
    <text evidence="3">The sequence shown here is derived from an EMBL/GenBank/DDBJ whole genome shotgun (WGS) entry which is preliminary data.</text>
</comment>
<dbReference type="SUPFAM" id="SSF53067">
    <property type="entry name" value="Actin-like ATPase domain"/>
    <property type="match status" value="2"/>
</dbReference>
<evidence type="ECO:0000259" key="1">
    <source>
        <dbReference type="Pfam" id="PF02541"/>
    </source>
</evidence>
<protein>
    <submittedName>
        <fullName evidence="3">Similar to Saccharomyces cerevisiae YGL252C RTG2 Sensor of mitochondrial dysfunction</fullName>
    </submittedName>
</protein>
<reference evidence="3" key="1">
    <citation type="submission" date="2014-03" db="EMBL/GenBank/DDBJ databases">
        <authorList>
            <person name="Casaregola S."/>
        </authorList>
    </citation>
    <scope>NUCLEOTIDE SEQUENCE [LARGE SCALE GENOMIC DNA]</scope>
    <source>
        <strain evidence="3">CLIB 918</strain>
    </source>
</reference>
<dbReference type="PANTHER" id="PTHR30005:SF0">
    <property type="entry name" value="RETROGRADE REGULATION PROTEIN 2"/>
    <property type="match status" value="1"/>
</dbReference>
<feature type="domain" description="Ppx/GppA phosphatase N-terminal" evidence="1">
    <location>
        <begin position="125"/>
        <end position="411"/>
    </location>
</feature>
<dbReference type="InterPro" id="IPR050273">
    <property type="entry name" value="GppA/Ppx_hydrolase"/>
</dbReference>
<evidence type="ECO:0000259" key="2">
    <source>
        <dbReference type="Pfam" id="PF23566"/>
    </source>
</evidence>
<dbReference type="Proteomes" id="UP000242525">
    <property type="component" value="Unassembled WGS sequence"/>
</dbReference>
<dbReference type="InterPro" id="IPR057512">
    <property type="entry name" value="RTG2_C"/>
</dbReference>
<evidence type="ECO:0000313" key="3">
    <source>
        <dbReference type="EMBL" id="CDO57900.1"/>
    </source>
</evidence>
<dbReference type="InterPro" id="IPR003695">
    <property type="entry name" value="Ppx_GppA_N"/>
</dbReference>
<organism evidence="3 4">
    <name type="scientific">Geotrichum candidum</name>
    <name type="common">Oospora lactis</name>
    <name type="synonym">Dipodascus geotrichum</name>
    <dbReference type="NCBI Taxonomy" id="1173061"/>
    <lineage>
        <taxon>Eukaryota</taxon>
        <taxon>Fungi</taxon>
        <taxon>Dikarya</taxon>
        <taxon>Ascomycota</taxon>
        <taxon>Saccharomycotina</taxon>
        <taxon>Dipodascomycetes</taxon>
        <taxon>Dipodascales</taxon>
        <taxon>Dipodascaceae</taxon>
        <taxon>Geotrichum</taxon>
    </lineage>
</organism>
<dbReference type="InterPro" id="IPR043129">
    <property type="entry name" value="ATPase_NBD"/>
</dbReference>
<dbReference type="GO" id="GO:0006357">
    <property type="term" value="P:regulation of transcription by RNA polymerase II"/>
    <property type="evidence" value="ECO:0007669"/>
    <property type="project" value="TreeGrafter"/>
</dbReference>
<dbReference type="EMBL" id="CCBN010000027">
    <property type="protein sequence ID" value="CDO57900.1"/>
    <property type="molecule type" value="Genomic_DNA"/>
</dbReference>
<dbReference type="Pfam" id="PF02541">
    <property type="entry name" value="Ppx-GppA"/>
    <property type="match status" value="1"/>
</dbReference>
<feature type="domain" description="RTG2 C-terminal" evidence="2">
    <location>
        <begin position="416"/>
        <end position="622"/>
    </location>
</feature>